<dbReference type="PRINTS" id="PR00417">
    <property type="entry name" value="PRTPISMRASEI"/>
</dbReference>
<dbReference type="RefSeq" id="WP_045797271.1">
    <property type="nucleotide sequence ID" value="NZ_LANP01000013.1"/>
</dbReference>
<dbReference type="GO" id="GO:0003677">
    <property type="term" value="F:DNA binding"/>
    <property type="evidence" value="ECO:0007669"/>
    <property type="project" value="UniProtKB-KW"/>
</dbReference>
<keyword evidence="14" id="KW-1185">Reference proteome</keyword>
<evidence type="ECO:0000256" key="3">
    <source>
        <dbReference type="ARBA" id="ARBA00022723"/>
    </source>
</evidence>
<dbReference type="Pfam" id="PF01131">
    <property type="entry name" value="Topoisom_bac"/>
    <property type="match status" value="1"/>
</dbReference>
<evidence type="ECO:0000256" key="8">
    <source>
        <dbReference type="ARBA" id="ARBA00023125"/>
    </source>
</evidence>
<dbReference type="InterPro" id="IPR023405">
    <property type="entry name" value="Topo_IA_core_domain"/>
</dbReference>
<dbReference type="Gene3D" id="2.70.20.10">
    <property type="entry name" value="Topoisomerase I, domain 3"/>
    <property type="match status" value="1"/>
</dbReference>
<dbReference type="AlphaFoldDB" id="A0A0F3MKD1"/>
<feature type="domain" description="Topo IA-type catalytic" evidence="12">
    <location>
        <begin position="129"/>
        <end position="563"/>
    </location>
</feature>
<dbReference type="SMART" id="SM00437">
    <property type="entry name" value="TOP1Ac"/>
    <property type="match status" value="1"/>
</dbReference>
<dbReference type="InterPro" id="IPR003601">
    <property type="entry name" value="Topo_IA_2"/>
</dbReference>
<dbReference type="Gene3D" id="3.40.50.140">
    <property type="match status" value="1"/>
</dbReference>
<evidence type="ECO:0000256" key="10">
    <source>
        <dbReference type="HAMAP-Rule" id="MF_00952"/>
    </source>
</evidence>
<proteinExistence type="inferred from homology"/>
<dbReference type="Gene3D" id="1.10.290.10">
    <property type="entry name" value="Topoisomerase I, domain 4"/>
    <property type="match status" value="1"/>
</dbReference>
<dbReference type="GO" id="GO:0008270">
    <property type="term" value="F:zinc ion binding"/>
    <property type="evidence" value="ECO:0007669"/>
    <property type="project" value="UniProtKB-KW"/>
</dbReference>
<dbReference type="Pfam" id="PF01396">
    <property type="entry name" value="Zn_ribbon_Top1"/>
    <property type="match status" value="1"/>
</dbReference>
<dbReference type="GO" id="GO:0006265">
    <property type="term" value="P:DNA topological change"/>
    <property type="evidence" value="ECO:0007669"/>
    <property type="project" value="UniProtKB-UniRule"/>
</dbReference>
<evidence type="ECO:0000259" key="12">
    <source>
        <dbReference type="PROSITE" id="PS52039"/>
    </source>
</evidence>
<protein>
    <recommendedName>
        <fullName evidence="10">DNA topoisomerase 1</fullName>
        <ecNumber evidence="10">5.6.2.1</ecNumber>
    </recommendedName>
    <alternativeName>
        <fullName evidence="10">DNA topoisomerase I</fullName>
    </alternativeName>
</protein>
<organism evidence="13 14">
    <name type="scientific">Orientia chuto str. Dubai</name>
    <dbReference type="NCBI Taxonomy" id="1359168"/>
    <lineage>
        <taxon>Bacteria</taxon>
        <taxon>Pseudomonadati</taxon>
        <taxon>Pseudomonadota</taxon>
        <taxon>Alphaproteobacteria</taxon>
        <taxon>Rickettsiales</taxon>
        <taxon>Rickettsiaceae</taxon>
        <taxon>Rickettsieae</taxon>
        <taxon>Orientia</taxon>
    </lineage>
</organism>
<dbReference type="InterPro" id="IPR023406">
    <property type="entry name" value="Topo_IA_AS"/>
</dbReference>
<keyword evidence="9 10" id="KW-0413">Isomerase</keyword>
<dbReference type="SUPFAM" id="SSF56712">
    <property type="entry name" value="Prokaryotic type I DNA topoisomerase"/>
    <property type="match status" value="1"/>
</dbReference>
<dbReference type="OrthoDB" id="9804262at2"/>
<dbReference type="GO" id="GO:0005694">
    <property type="term" value="C:chromosome"/>
    <property type="evidence" value="ECO:0007669"/>
    <property type="project" value="InterPro"/>
</dbReference>
<dbReference type="EC" id="5.6.2.1" evidence="10"/>
<feature type="region of interest" description="Interaction with DNA" evidence="10">
    <location>
        <begin position="163"/>
        <end position="168"/>
    </location>
</feature>
<comment type="caution">
    <text evidence="13">The sequence shown here is derived from an EMBL/GenBank/DDBJ whole genome shotgun (WGS) entry which is preliminary data.</text>
</comment>
<comment type="function">
    <text evidence="10">Releases the supercoiling and torsional tension of DNA, which is introduced during the DNA replication and transcription, by transiently cleaving and rejoining one strand of the DNA duplex. Introduces a single-strand break via transesterification at a target site in duplex DNA. The scissile phosphodiester is attacked by the catalytic tyrosine of the enzyme, resulting in the formation of a DNA-(5'-phosphotyrosyl)-enzyme intermediate and the expulsion of a 3'-OH DNA strand. The free DNA strand then undergoes passage around the unbroken strand, thus removing DNA supercoils. Finally, in the religation step, the DNA 3'-OH attacks the covalent intermediate to expel the active-site tyrosine and restore the DNA phosphodiester backbone.</text>
</comment>
<gene>
    <name evidence="10 13" type="primary">topA</name>
    <name evidence="13" type="ORF">OCHUTO_0592</name>
</gene>
<feature type="site" description="Interaction with DNA" evidence="10">
    <location>
        <position position="139"/>
    </location>
</feature>
<feature type="site" description="Interaction with DNA" evidence="10">
    <location>
        <position position="303"/>
    </location>
</feature>
<dbReference type="CDD" id="cd03363">
    <property type="entry name" value="TOPRIM_TopoIA_TopoI"/>
    <property type="match status" value="1"/>
</dbReference>
<dbReference type="SMART" id="SM00493">
    <property type="entry name" value="TOPRIM"/>
    <property type="match status" value="1"/>
</dbReference>
<feature type="domain" description="Toprim" evidence="11">
    <location>
        <begin position="1"/>
        <end position="113"/>
    </location>
</feature>
<keyword evidence="4" id="KW-0863">Zinc-finger</keyword>
<keyword evidence="8 10" id="KW-0238">DNA-binding</keyword>
<evidence type="ECO:0000256" key="2">
    <source>
        <dbReference type="ARBA" id="ARBA00009446"/>
    </source>
</evidence>
<evidence type="ECO:0000256" key="7">
    <source>
        <dbReference type="ARBA" id="ARBA00023029"/>
    </source>
</evidence>
<feature type="site" description="Interaction with DNA" evidence="10">
    <location>
        <position position="143"/>
    </location>
</feature>
<feature type="site" description="Interaction with DNA" evidence="10">
    <location>
        <position position="140"/>
    </location>
</feature>
<keyword evidence="6" id="KW-0460">Magnesium</keyword>
<evidence type="ECO:0000256" key="9">
    <source>
        <dbReference type="ARBA" id="ARBA00023235"/>
    </source>
</evidence>
<evidence type="ECO:0000313" key="13">
    <source>
        <dbReference type="EMBL" id="KJV56096.1"/>
    </source>
</evidence>
<reference evidence="13 14" key="1">
    <citation type="submission" date="2015-02" db="EMBL/GenBank/DDBJ databases">
        <title>Genome Sequencing of Rickettsiales.</title>
        <authorList>
            <person name="Daugherty S.C."/>
            <person name="Su Q."/>
            <person name="Abolude K."/>
            <person name="Beier-Sexton M."/>
            <person name="Carlyon J.A."/>
            <person name="Carter R."/>
            <person name="Day N.P."/>
            <person name="Dumler S.J."/>
            <person name="Dyachenko V."/>
            <person name="Godinez A."/>
            <person name="Kurtti T.J."/>
            <person name="Lichay M."/>
            <person name="Mullins K.E."/>
            <person name="Ott S."/>
            <person name="Pappas-Brown V."/>
            <person name="Paris D.H."/>
            <person name="Patel P."/>
            <person name="Richards A.L."/>
            <person name="Sadzewicz L."/>
            <person name="Sears K."/>
            <person name="Seidman D."/>
            <person name="Sengamalay N."/>
            <person name="Stenos J."/>
            <person name="Tallon L.J."/>
            <person name="Vincent G."/>
            <person name="Fraser C.M."/>
            <person name="Munderloh U."/>
            <person name="Dunning-Hotopp J.C."/>
        </authorList>
    </citation>
    <scope>NUCLEOTIDE SEQUENCE [LARGE SCALE GENOMIC DNA]</scope>
    <source>
        <strain evidence="13 14">Fuller</strain>
    </source>
</reference>
<feature type="site" description="Interaction with DNA" evidence="10">
    <location>
        <position position="31"/>
    </location>
</feature>
<dbReference type="SUPFAM" id="SSF57783">
    <property type="entry name" value="Zinc beta-ribbon"/>
    <property type="match status" value="1"/>
</dbReference>
<evidence type="ECO:0000259" key="11">
    <source>
        <dbReference type="PROSITE" id="PS50880"/>
    </source>
</evidence>
<dbReference type="PROSITE" id="PS52039">
    <property type="entry name" value="TOPO_IA_2"/>
    <property type="match status" value="1"/>
</dbReference>
<dbReference type="PROSITE" id="PS00396">
    <property type="entry name" value="TOPO_IA_1"/>
    <property type="match status" value="1"/>
</dbReference>
<dbReference type="PANTHER" id="PTHR42785:SF1">
    <property type="entry name" value="DNA TOPOISOMERASE"/>
    <property type="match status" value="1"/>
</dbReference>
<feature type="site" description="Interaction with DNA" evidence="10">
    <location>
        <position position="155"/>
    </location>
</feature>
<dbReference type="InterPro" id="IPR003602">
    <property type="entry name" value="Topo_IA_DNA-bd_dom"/>
</dbReference>
<keyword evidence="5" id="KW-0862">Zinc</keyword>
<dbReference type="GO" id="GO:0003917">
    <property type="term" value="F:DNA topoisomerase type I (single strand cut, ATP-independent) activity"/>
    <property type="evidence" value="ECO:0007669"/>
    <property type="project" value="UniProtKB-UniRule"/>
</dbReference>
<evidence type="ECO:0000256" key="6">
    <source>
        <dbReference type="ARBA" id="ARBA00022842"/>
    </source>
</evidence>
<comment type="similarity">
    <text evidence="2 10">Belongs to the type IA topoisomerase family.</text>
</comment>
<dbReference type="InterPro" id="IPR005733">
    <property type="entry name" value="TopoI_bac-type"/>
</dbReference>
<feature type="active site" description="O-(5'-phospho-DNA)-tyrosine intermediate" evidence="10">
    <location>
        <position position="301"/>
    </location>
</feature>
<dbReference type="STRING" id="1359168.OCHUTO_0592"/>
<evidence type="ECO:0000256" key="5">
    <source>
        <dbReference type="ARBA" id="ARBA00022833"/>
    </source>
</evidence>
<dbReference type="InterPro" id="IPR013825">
    <property type="entry name" value="Topo_IA_cen_sub2"/>
</dbReference>
<comment type="subunit">
    <text evidence="10">Monomer.</text>
</comment>
<accession>A0A0F3MKD1</accession>
<dbReference type="PROSITE" id="PS50880">
    <property type="entry name" value="TOPRIM"/>
    <property type="match status" value="1"/>
</dbReference>
<dbReference type="InterPro" id="IPR000380">
    <property type="entry name" value="Topo_IA"/>
</dbReference>
<dbReference type="InterPro" id="IPR013498">
    <property type="entry name" value="Topo_IA_Znf"/>
</dbReference>
<dbReference type="HAMAP" id="MF_00952">
    <property type="entry name" value="Topoisom_1_prok"/>
    <property type="match status" value="1"/>
</dbReference>
<dbReference type="Gene3D" id="1.10.460.10">
    <property type="entry name" value="Topoisomerase I, domain 2"/>
    <property type="match status" value="1"/>
</dbReference>
<name>A0A0F3MKD1_9RICK</name>
<comment type="catalytic activity">
    <reaction evidence="1 10">
        <text>ATP-independent breakage of single-stranded DNA, followed by passage and rejoining.</text>
        <dbReference type="EC" id="5.6.2.1"/>
    </reaction>
</comment>
<dbReference type="Pfam" id="PF01751">
    <property type="entry name" value="Toprim"/>
    <property type="match status" value="1"/>
</dbReference>
<dbReference type="InterPro" id="IPR013497">
    <property type="entry name" value="Topo_IA_cen"/>
</dbReference>
<dbReference type="PATRIC" id="fig|1359168.3.peg.194"/>
<dbReference type="InterPro" id="IPR034149">
    <property type="entry name" value="TOPRIM_TopoI"/>
</dbReference>
<dbReference type="InterPro" id="IPR013824">
    <property type="entry name" value="Topo_IA_cen_sub1"/>
</dbReference>
<dbReference type="NCBIfam" id="TIGR01051">
    <property type="entry name" value="topA_bact"/>
    <property type="match status" value="1"/>
</dbReference>
<dbReference type="PANTHER" id="PTHR42785">
    <property type="entry name" value="DNA TOPOISOMERASE, TYPE IA, CORE"/>
    <property type="match status" value="1"/>
</dbReference>
<dbReference type="InterPro" id="IPR013826">
    <property type="entry name" value="Topo_IA_cen_sub3"/>
</dbReference>
<dbReference type="InterPro" id="IPR006171">
    <property type="entry name" value="TOPRIM_dom"/>
</dbReference>
<dbReference type="EMBL" id="LANP01000013">
    <property type="protein sequence ID" value="KJV56096.1"/>
    <property type="molecule type" value="Genomic_DNA"/>
</dbReference>
<dbReference type="Pfam" id="PF13368">
    <property type="entry name" value="Toprim_C_rpt"/>
    <property type="match status" value="1"/>
</dbReference>
<evidence type="ECO:0000256" key="4">
    <source>
        <dbReference type="ARBA" id="ARBA00022771"/>
    </source>
</evidence>
<comment type="caution">
    <text evidence="10">Lacks conserved residue(s) required for the propagation of feature annotation.</text>
</comment>
<dbReference type="InterPro" id="IPR025589">
    <property type="entry name" value="Toprim_C_rpt"/>
</dbReference>
<dbReference type="Gene3D" id="3.30.65.10">
    <property type="entry name" value="Bacterial Topoisomerase I, domain 1"/>
    <property type="match status" value="1"/>
</dbReference>
<evidence type="ECO:0000313" key="14">
    <source>
        <dbReference type="Proteomes" id="UP000033616"/>
    </source>
</evidence>
<feature type="site" description="Interaction with DNA" evidence="10">
    <location>
        <position position="494"/>
    </location>
</feature>
<sequence length="794" mass="90425">MKLLIVESPAKAKTINKYLGSDFQVVASYGHVRDLLAKAGSVLPEKDFFIKYEINPKSKQHIKTICSLAKESECIYLATDPDREGESISWHIMEVLKEKKIFANFKRIVFNEITKKAVNQALQQPRDINLNLVNAQQARRSLDYLVGFSLSPLLWRKLPGCKSAGRVQSVGLRLICEREEEILKFISQEYWDIHIDMINSNNDIVTAKLIEFNNQKLEKFSIANQSQAQNIVKKIGNQKFKVSDVIKKQRKKSPPPPFITSSLQQEAANKLGFTAKKTMTIAQKLYEGINLNNEATALITYMRTDSVMLSKDFVDETRNFISSNFGSKYLHKQIRVFKSKVKNAQEAHEAIRPININITPQSLSNKIEADYLKLYELIWQRTVACQMENVVLNTVSINFFSLNKLHAAKATGSTIAFDGFYKVYKEINEEEEDKKLLPNLSRDEIMQVRNISPKQHFTEPPPRYSEATLVKTLEDLGIGRPSTYAAIISVLQERDYVSLDQKRFIPQNKGKLVTAFLTSFFKKYVEYDFTAKLEDQLDSIANGTIKWKETLQDFWTGFNNNIQEIDQYKIADIVSQIESLLASFLFPSTQKNDETDHRLCSACKIGKLSLKLSKYGAFLACSNYPNCDFTRNISTSFENNNKEKLHNDSSLSKGKNNKVIGYSETMQKTIYLKEGPFGWYIQAGEDSNNKNEKPKRISLTGSTDITLEIAEKLLELPKIIGLNPNTNKEITVAIGRYGPYLKHDGKFISIPKNYDYLNLSINDCIAIITKPPSQFRKTKKAISSNSDKVTNSKS</sequence>
<keyword evidence="3" id="KW-0479">Metal-binding</keyword>
<dbReference type="Proteomes" id="UP000033616">
    <property type="component" value="Unassembled WGS sequence"/>
</dbReference>
<dbReference type="InterPro" id="IPR028612">
    <property type="entry name" value="Topoisom_1_IA"/>
</dbReference>
<evidence type="ECO:0000256" key="1">
    <source>
        <dbReference type="ARBA" id="ARBA00000213"/>
    </source>
</evidence>
<dbReference type="SMART" id="SM00436">
    <property type="entry name" value="TOP1Bc"/>
    <property type="match status" value="1"/>
</dbReference>
<keyword evidence="7 10" id="KW-0799">Topoisomerase</keyword>
<dbReference type="CDD" id="cd00186">
    <property type="entry name" value="TOP1Ac"/>
    <property type="match status" value="1"/>
</dbReference>